<comment type="caution">
    <text evidence="1">The sequence shown here is derived from an EMBL/GenBank/DDBJ whole genome shotgun (WGS) entry which is preliminary data.</text>
</comment>
<sequence>MDFKLRLDDHNLMKMLESMTFKLHLCWEEVSSWFWARHHRGVEGLVAGVPLEHYKGKTFEDVVASVPLGVDPSDWQTMCQKWNTREEQDIAECNR</sequence>
<dbReference type="EMBL" id="NMUH01005327">
    <property type="protein sequence ID" value="MQM12483.1"/>
    <property type="molecule type" value="Genomic_DNA"/>
</dbReference>
<accession>A0A843WLX9</accession>
<organism evidence="1 2">
    <name type="scientific">Colocasia esculenta</name>
    <name type="common">Wild taro</name>
    <name type="synonym">Arum esculentum</name>
    <dbReference type="NCBI Taxonomy" id="4460"/>
    <lineage>
        <taxon>Eukaryota</taxon>
        <taxon>Viridiplantae</taxon>
        <taxon>Streptophyta</taxon>
        <taxon>Embryophyta</taxon>
        <taxon>Tracheophyta</taxon>
        <taxon>Spermatophyta</taxon>
        <taxon>Magnoliopsida</taxon>
        <taxon>Liliopsida</taxon>
        <taxon>Araceae</taxon>
        <taxon>Aroideae</taxon>
        <taxon>Colocasieae</taxon>
        <taxon>Colocasia</taxon>
    </lineage>
</organism>
<evidence type="ECO:0000313" key="1">
    <source>
        <dbReference type="EMBL" id="MQM12483.1"/>
    </source>
</evidence>
<evidence type="ECO:0000313" key="2">
    <source>
        <dbReference type="Proteomes" id="UP000652761"/>
    </source>
</evidence>
<protein>
    <submittedName>
        <fullName evidence="1">Uncharacterized protein</fullName>
    </submittedName>
</protein>
<keyword evidence="2" id="KW-1185">Reference proteome</keyword>
<dbReference type="Proteomes" id="UP000652761">
    <property type="component" value="Unassembled WGS sequence"/>
</dbReference>
<name>A0A843WLX9_COLES</name>
<gene>
    <name evidence="1" type="ORF">Taro_045401</name>
</gene>
<reference evidence="1" key="1">
    <citation type="submission" date="2017-07" db="EMBL/GenBank/DDBJ databases">
        <title>Taro Niue Genome Assembly and Annotation.</title>
        <authorList>
            <person name="Atibalentja N."/>
            <person name="Keating K."/>
            <person name="Fields C.J."/>
        </authorList>
    </citation>
    <scope>NUCLEOTIDE SEQUENCE</scope>
    <source>
        <strain evidence="1">Niue_2</strain>
        <tissue evidence="1">Leaf</tissue>
    </source>
</reference>
<dbReference type="AlphaFoldDB" id="A0A843WLX9"/>
<proteinExistence type="predicted"/>